<name>A0A5J4TP01_9EUKA</name>
<evidence type="ECO:0008006" key="3">
    <source>
        <dbReference type="Google" id="ProtNLM"/>
    </source>
</evidence>
<dbReference type="Proteomes" id="UP000324800">
    <property type="component" value="Unassembled WGS sequence"/>
</dbReference>
<comment type="caution">
    <text evidence="1">The sequence shown here is derived from an EMBL/GenBank/DDBJ whole genome shotgun (WGS) entry which is preliminary data.</text>
</comment>
<sequence>MWGLYGVGIADQSVRFGEDGRDAWPYNVGKGRIVEYRWSGGLYHSGDVIVGNSEFAKGHRVCIELNMDSNPRTVTFFYDDKEQENYVANIPEAVRFWTFFHQKGAQFKILKFERVYEAYAQHRTGFRALTFGQDWKQ</sequence>
<dbReference type="EMBL" id="SNRW01028778">
    <property type="protein sequence ID" value="KAA6359185.1"/>
    <property type="molecule type" value="Genomic_DNA"/>
</dbReference>
<protein>
    <recommendedName>
        <fullName evidence="3">B30.2/SPRY domain-containing protein</fullName>
    </recommendedName>
</protein>
<organism evidence="1 2">
    <name type="scientific">Streblomastix strix</name>
    <dbReference type="NCBI Taxonomy" id="222440"/>
    <lineage>
        <taxon>Eukaryota</taxon>
        <taxon>Metamonada</taxon>
        <taxon>Preaxostyla</taxon>
        <taxon>Oxymonadida</taxon>
        <taxon>Streblomastigidae</taxon>
        <taxon>Streblomastix</taxon>
    </lineage>
</organism>
<reference evidence="1 2" key="1">
    <citation type="submission" date="2019-03" db="EMBL/GenBank/DDBJ databases">
        <title>Single cell metagenomics reveals metabolic interactions within the superorganism composed of flagellate Streblomastix strix and complex community of Bacteroidetes bacteria on its surface.</title>
        <authorList>
            <person name="Treitli S.C."/>
            <person name="Kolisko M."/>
            <person name="Husnik F."/>
            <person name="Keeling P."/>
            <person name="Hampl V."/>
        </authorList>
    </citation>
    <scope>NUCLEOTIDE SEQUENCE [LARGE SCALE GENOMIC DNA]</scope>
    <source>
        <strain evidence="1">ST1C</strain>
    </source>
</reference>
<dbReference type="AlphaFoldDB" id="A0A5J4TP01"/>
<proteinExistence type="predicted"/>
<evidence type="ECO:0000313" key="2">
    <source>
        <dbReference type="Proteomes" id="UP000324800"/>
    </source>
</evidence>
<evidence type="ECO:0000313" key="1">
    <source>
        <dbReference type="EMBL" id="KAA6359185.1"/>
    </source>
</evidence>
<accession>A0A5J4TP01</accession>
<dbReference type="OrthoDB" id="2306477at2759"/>
<gene>
    <name evidence="1" type="ORF">EZS28_045288</name>
</gene>